<feature type="region of interest" description="Disordered" evidence="1">
    <location>
        <begin position="1"/>
        <end position="23"/>
    </location>
</feature>
<dbReference type="Proteomes" id="UP000235778">
    <property type="component" value="Unassembled WGS sequence"/>
</dbReference>
<organism evidence="2 3">
    <name type="scientific">Vibrio lentus</name>
    <dbReference type="NCBI Taxonomy" id="136468"/>
    <lineage>
        <taxon>Bacteria</taxon>
        <taxon>Pseudomonadati</taxon>
        <taxon>Pseudomonadota</taxon>
        <taxon>Gammaproteobacteria</taxon>
        <taxon>Vibrionales</taxon>
        <taxon>Vibrionaceae</taxon>
        <taxon>Vibrio</taxon>
    </lineage>
</organism>
<dbReference type="NCBIfam" id="TIGR03236">
    <property type="entry name" value="dnd_assoc_1"/>
    <property type="match status" value="1"/>
</dbReference>
<protein>
    <submittedName>
        <fullName evidence="2">DNA phosphorothioation-dependent restriction protein DptG</fullName>
    </submittedName>
</protein>
<feature type="compositionally biased region" description="Polar residues" evidence="1">
    <location>
        <begin position="1"/>
        <end position="16"/>
    </location>
</feature>
<proteinExistence type="predicted"/>
<reference evidence="3" key="1">
    <citation type="submission" date="2016-07" db="EMBL/GenBank/DDBJ databases">
        <title>Nontailed viruses are major unrecognized killers of bacteria in the ocean.</title>
        <authorList>
            <person name="Kauffman K."/>
            <person name="Hussain F."/>
            <person name="Yang J."/>
            <person name="Arevalo P."/>
            <person name="Brown J."/>
            <person name="Cutler M."/>
            <person name="Kelly L."/>
            <person name="Polz M.F."/>
        </authorList>
    </citation>
    <scope>NUCLEOTIDE SEQUENCE [LARGE SCALE GENOMIC DNA]</scope>
    <source>
        <strain evidence="3">10N.286.55.C1</strain>
    </source>
</reference>
<dbReference type="EMBL" id="MCSI01000157">
    <property type="protein sequence ID" value="PME58580.1"/>
    <property type="molecule type" value="Genomic_DNA"/>
</dbReference>
<gene>
    <name evidence="2" type="ORF">BCV30_16355</name>
</gene>
<evidence type="ECO:0000313" key="2">
    <source>
        <dbReference type="EMBL" id="PME58580.1"/>
    </source>
</evidence>
<dbReference type="AlphaFoldDB" id="A0A2N7BKL4"/>
<dbReference type="InterPro" id="IPR017645">
    <property type="entry name" value="Dnd_assoc_1"/>
</dbReference>
<accession>A0A2N7BKL4</accession>
<sequence length="446" mass="51475">MTMDNYTQPFNQSLPQTAEGVPNKNSLSSYLPIRTKGNDFDFDAVIGLVLRGLLRKKVEGYSYEQFVADCQSAFEEKLGEEEFWQVLKEMYFENKDIFTVSPELLLFRAQRGEFAAGDSRVASMYTNLLQNMRVEEFDAKLNFIEREMLSTLRGKMKSDSSLQASEKPYLPYLSKAFRDDLKFLASRPKYLLSEIESFLSFYGFAYSAQLSLALTDWRSGQEPVAKPLYFIMDHERASNERTHIKNHGYKLFNESATRLFPMLTMLELLQPGVGDKNAIKVPLWEISKGIQESKSTHLKEQLEKFARAFKSQRNLDTALDESELALDWLGNIMKLASAQFSVGERFNINKKYVSEVEKYLASHFIQSRGRSGRVLVLNQDYIILLTNLVVGEKDKLRFHELITAFEQRGIFVDKQTEQELIKFYERIGNVERMSDSGDAVYVRKTI</sequence>
<name>A0A2N7BKL4_9VIBR</name>
<evidence type="ECO:0000256" key="1">
    <source>
        <dbReference type="SAM" id="MobiDB-lite"/>
    </source>
</evidence>
<dbReference type="RefSeq" id="WP_102266008.1">
    <property type="nucleotide sequence ID" value="NZ_MCSH01000013.1"/>
</dbReference>
<evidence type="ECO:0000313" key="3">
    <source>
        <dbReference type="Proteomes" id="UP000235778"/>
    </source>
</evidence>
<comment type="caution">
    <text evidence="2">The sequence shown here is derived from an EMBL/GenBank/DDBJ whole genome shotgun (WGS) entry which is preliminary data.</text>
</comment>